<keyword evidence="5 7" id="KW-1133">Transmembrane helix</keyword>
<evidence type="ECO:0000256" key="1">
    <source>
        <dbReference type="ARBA" id="ARBA00004370"/>
    </source>
</evidence>
<feature type="transmembrane region" description="Helical" evidence="7">
    <location>
        <begin position="263"/>
        <end position="286"/>
    </location>
</feature>
<dbReference type="PANTHER" id="PTHR48017">
    <property type="entry name" value="OS05G0424000 PROTEIN-RELATED"/>
    <property type="match status" value="1"/>
</dbReference>
<dbReference type="Proteomes" id="UP001055439">
    <property type="component" value="Chromosome 7"/>
</dbReference>
<feature type="transmembrane region" description="Helical" evidence="7">
    <location>
        <begin position="342"/>
        <end position="362"/>
    </location>
</feature>
<reference evidence="9" key="1">
    <citation type="submission" date="2022-05" db="EMBL/GenBank/DDBJ databases">
        <title>The Musa troglodytarum L. genome provides insights into the mechanism of non-climacteric behaviour and enrichment of carotenoids.</title>
        <authorList>
            <person name="Wang J."/>
        </authorList>
    </citation>
    <scope>NUCLEOTIDE SEQUENCE</scope>
    <source>
        <tissue evidence="9">Leaf</tissue>
    </source>
</reference>
<feature type="domain" description="Amino acid transporter transmembrane" evidence="8">
    <location>
        <begin position="58"/>
        <end position="424"/>
    </location>
</feature>
<name>A0A9E7GKF8_9LILI</name>
<keyword evidence="3 7" id="KW-0812">Transmembrane</keyword>
<keyword evidence="10" id="KW-1185">Reference proteome</keyword>
<evidence type="ECO:0000256" key="4">
    <source>
        <dbReference type="ARBA" id="ARBA00022970"/>
    </source>
</evidence>
<evidence type="ECO:0000256" key="3">
    <source>
        <dbReference type="ARBA" id="ARBA00022692"/>
    </source>
</evidence>
<feature type="transmembrane region" description="Helical" evidence="7">
    <location>
        <begin position="116"/>
        <end position="136"/>
    </location>
</feature>
<evidence type="ECO:0000313" key="9">
    <source>
        <dbReference type="EMBL" id="URE17144.1"/>
    </source>
</evidence>
<feature type="transmembrane region" description="Helical" evidence="7">
    <location>
        <begin position="75"/>
        <end position="95"/>
    </location>
</feature>
<sequence>MECDLPPKTGTSFWRTSFHGVNALSGPMLSFSATSSQDLHLLDVVCSMCSGYTKGLRFAGFGILSIPYAVSQGGWLSMILLLTIAVVCCYTGILLQRCMDSNSLVKTYPDIGEIAFGHKGRILVSVFLYLELYLVATEFLILEGDNMEKLFPRKSFVIAGLKIGGKQAFTLLGALVILPTTWLRSLDLLSYVSLGGVLASLVVVASVLWAGAVDGVGFHERGVLLNWTGIPTAVSLYAFCYSGHAVFPTIYVPMKDRRMFPMVLFITFTLCTLNYSLMATIGYLMYGENLKSQITLNLQAGKLSSKIAICTTLITPFVKYALLVTPIACAIEDWLHVSKHRLISLVIRTGIVITTVAVALSVPFFGYIVALTGSFLSSTATMVLPCVCYLKIFKNSRKWSHELLCIVAIIVAGSVVAVTGTYASLKQIIQHL</sequence>
<dbReference type="EMBL" id="CP097509">
    <property type="protein sequence ID" value="URE17144.1"/>
    <property type="molecule type" value="Genomic_DNA"/>
</dbReference>
<dbReference type="AlphaFoldDB" id="A0A9E7GKF8"/>
<accession>A0A9E7GKF8</accession>
<proteinExistence type="predicted"/>
<evidence type="ECO:0000256" key="2">
    <source>
        <dbReference type="ARBA" id="ARBA00022448"/>
    </source>
</evidence>
<evidence type="ECO:0000256" key="6">
    <source>
        <dbReference type="ARBA" id="ARBA00023136"/>
    </source>
</evidence>
<dbReference type="InterPro" id="IPR013057">
    <property type="entry name" value="AA_transpt_TM"/>
</dbReference>
<dbReference type="Pfam" id="PF01490">
    <property type="entry name" value="Aa_trans"/>
    <property type="match status" value="1"/>
</dbReference>
<feature type="transmembrane region" description="Helical" evidence="7">
    <location>
        <begin position="368"/>
        <end position="390"/>
    </location>
</feature>
<keyword evidence="6 7" id="KW-0472">Membrane</keyword>
<protein>
    <submittedName>
        <fullName evidence="9">Amino acid transporter</fullName>
    </submittedName>
</protein>
<evidence type="ECO:0000259" key="8">
    <source>
        <dbReference type="Pfam" id="PF01490"/>
    </source>
</evidence>
<keyword evidence="2" id="KW-0813">Transport</keyword>
<evidence type="ECO:0000256" key="7">
    <source>
        <dbReference type="SAM" id="Phobius"/>
    </source>
</evidence>
<comment type="subcellular location">
    <subcellularLocation>
        <location evidence="1">Membrane</location>
    </subcellularLocation>
</comment>
<feature type="transmembrane region" description="Helical" evidence="7">
    <location>
        <begin position="156"/>
        <end position="176"/>
    </location>
</feature>
<dbReference type="OrthoDB" id="655540at2759"/>
<evidence type="ECO:0000256" key="5">
    <source>
        <dbReference type="ARBA" id="ARBA00022989"/>
    </source>
</evidence>
<gene>
    <name evidence="9" type="ORF">MUK42_12885</name>
</gene>
<organism evidence="9 10">
    <name type="scientific">Musa troglodytarum</name>
    <name type="common">fe'i banana</name>
    <dbReference type="NCBI Taxonomy" id="320322"/>
    <lineage>
        <taxon>Eukaryota</taxon>
        <taxon>Viridiplantae</taxon>
        <taxon>Streptophyta</taxon>
        <taxon>Embryophyta</taxon>
        <taxon>Tracheophyta</taxon>
        <taxon>Spermatophyta</taxon>
        <taxon>Magnoliopsida</taxon>
        <taxon>Liliopsida</taxon>
        <taxon>Zingiberales</taxon>
        <taxon>Musaceae</taxon>
        <taxon>Musa</taxon>
    </lineage>
</organism>
<feature type="transmembrane region" description="Helical" evidence="7">
    <location>
        <begin position="188"/>
        <end position="210"/>
    </location>
</feature>
<feature type="transmembrane region" description="Helical" evidence="7">
    <location>
        <begin position="306"/>
        <end position="330"/>
    </location>
</feature>
<dbReference type="GO" id="GO:0016020">
    <property type="term" value="C:membrane"/>
    <property type="evidence" value="ECO:0007669"/>
    <property type="project" value="UniProtKB-SubCell"/>
</dbReference>
<feature type="transmembrane region" description="Helical" evidence="7">
    <location>
        <begin position="402"/>
        <end position="425"/>
    </location>
</feature>
<evidence type="ECO:0000313" key="10">
    <source>
        <dbReference type="Proteomes" id="UP001055439"/>
    </source>
</evidence>
<feature type="transmembrane region" description="Helical" evidence="7">
    <location>
        <begin position="230"/>
        <end position="251"/>
    </location>
</feature>
<keyword evidence="4" id="KW-0029">Amino-acid transport</keyword>
<dbReference type="GO" id="GO:0006865">
    <property type="term" value="P:amino acid transport"/>
    <property type="evidence" value="ECO:0007669"/>
    <property type="project" value="UniProtKB-KW"/>
</dbReference>